<reference evidence="2 3" key="1">
    <citation type="submission" date="2020-09" db="EMBL/GenBank/DDBJ databases">
        <title>novel species in genus Nocardioides.</title>
        <authorList>
            <person name="Zhang G."/>
        </authorList>
    </citation>
    <scope>NUCLEOTIDE SEQUENCE [LARGE SCALE GENOMIC DNA]</scope>
    <source>
        <strain evidence="2 3">KCTC 39551</strain>
    </source>
</reference>
<proteinExistence type="predicted"/>
<accession>A0ABR8NGT2</accession>
<dbReference type="EMBL" id="JACXYZ010000005">
    <property type="protein sequence ID" value="MBD3927338.1"/>
    <property type="molecule type" value="Genomic_DNA"/>
</dbReference>
<evidence type="ECO:0000256" key="1">
    <source>
        <dbReference type="SAM" id="Phobius"/>
    </source>
</evidence>
<keyword evidence="1" id="KW-1133">Transmembrane helix</keyword>
<feature type="transmembrane region" description="Helical" evidence="1">
    <location>
        <begin position="59"/>
        <end position="78"/>
    </location>
</feature>
<keyword evidence="1" id="KW-0812">Transmembrane</keyword>
<protein>
    <submittedName>
        <fullName evidence="2">Uncharacterized protein</fullName>
    </submittedName>
</protein>
<name>A0ABR8NGT2_9ACTN</name>
<keyword evidence="1" id="KW-0472">Membrane</keyword>
<sequence>MITVVRVLGVVALWAVGVASAFVPLLFGGTYISLALSVALWLALAAGCRALLRPLGDRVGTVAAMLTLVLAVPLLNWVSVAPKLWFQTHRLAYGAAAESSGAGNGYYGTDLPLQWRWLTVDGRVVDKEGALFFPQWYGMPDDGGGYFYSRSGSPAGADMAGMLCQAPVNFGDGWWMCGMG</sequence>
<evidence type="ECO:0000313" key="3">
    <source>
        <dbReference type="Proteomes" id="UP000618818"/>
    </source>
</evidence>
<organism evidence="2 3">
    <name type="scientific">Nocardioides cavernae</name>
    <dbReference type="NCBI Taxonomy" id="1921566"/>
    <lineage>
        <taxon>Bacteria</taxon>
        <taxon>Bacillati</taxon>
        <taxon>Actinomycetota</taxon>
        <taxon>Actinomycetes</taxon>
        <taxon>Propionibacteriales</taxon>
        <taxon>Nocardioidaceae</taxon>
        <taxon>Nocardioides</taxon>
    </lineage>
</organism>
<gene>
    <name evidence="2" type="ORF">IEZ26_22135</name>
</gene>
<comment type="caution">
    <text evidence="2">The sequence shown here is derived from an EMBL/GenBank/DDBJ whole genome shotgun (WGS) entry which is preliminary data.</text>
</comment>
<dbReference type="Proteomes" id="UP000618818">
    <property type="component" value="Unassembled WGS sequence"/>
</dbReference>
<feature type="transmembrane region" description="Helical" evidence="1">
    <location>
        <begin position="31"/>
        <end position="52"/>
    </location>
</feature>
<keyword evidence="3" id="KW-1185">Reference proteome</keyword>
<dbReference type="RefSeq" id="WP_191197190.1">
    <property type="nucleotide sequence ID" value="NZ_JACXYZ010000005.1"/>
</dbReference>
<evidence type="ECO:0000313" key="2">
    <source>
        <dbReference type="EMBL" id="MBD3927338.1"/>
    </source>
</evidence>